<protein>
    <recommendedName>
        <fullName evidence="5">LTXXQ motif family protein</fullName>
    </recommendedName>
</protein>
<keyword evidence="4" id="KW-1185">Reference proteome</keyword>
<evidence type="ECO:0000313" key="3">
    <source>
        <dbReference type="EMBL" id="OZI56200.1"/>
    </source>
</evidence>
<reference evidence="3 4" key="1">
    <citation type="submission" date="2017-05" db="EMBL/GenBank/DDBJ databases">
        <title>Complete and WGS of Bordetella genogroups.</title>
        <authorList>
            <person name="Spilker T."/>
            <person name="LiPuma J."/>
        </authorList>
    </citation>
    <scope>NUCLEOTIDE SEQUENCE [LARGE SCALE GENOMIC DNA]</scope>
    <source>
        <strain evidence="3 4">AU9919</strain>
    </source>
</reference>
<sequence length="229" mass="24899">MSRYAIRSSLAALGFIVAAAGLSGTALAASDTAPPAAAAKQHDGMHGDRHGDHRGGHFKHGDRRGGPELRDSFWVPGVGPLSKEQVASLKLDAKQQATFDTAKQAQGDFFKSMRENRGKRHELLQTQIQNGKLDPHALTANEDAQRAEFRKQSEQVRGKWLAAWDSLNATQQQQVTDWVKARQAKMEAHRAKKAERLAKRDAAKAEKANGDVPPPPPAPSDVPPPPMTN</sequence>
<evidence type="ECO:0008006" key="5">
    <source>
        <dbReference type="Google" id="ProtNLM"/>
    </source>
</evidence>
<keyword evidence="2" id="KW-0732">Signal</keyword>
<feature type="chain" id="PRO_5012560024" description="LTXXQ motif family protein" evidence="2">
    <location>
        <begin position="29"/>
        <end position="229"/>
    </location>
</feature>
<comment type="caution">
    <text evidence="3">The sequence shown here is derived from an EMBL/GenBank/DDBJ whole genome shotgun (WGS) entry which is preliminary data.</text>
</comment>
<feature type="compositionally biased region" description="Basic and acidic residues" evidence="1">
    <location>
        <begin position="40"/>
        <end position="55"/>
    </location>
</feature>
<feature type="compositionally biased region" description="Basic and acidic residues" evidence="1">
    <location>
        <begin position="186"/>
        <end position="209"/>
    </location>
</feature>
<dbReference type="RefSeq" id="WP_094821264.1">
    <property type="nucleotide sequence ID" value="NZ_NEVO01000007.1"/>
</dbReference>
<dbReference type="EMBL" id="NEVQ01000013">
    <property type="protein sequence ID" value="OZI56200.1"/>
    <property type="molecule type" value="Genomic_DNA"/>
</dbReference>
<organism evidence="3 4">
    <name type="scientific">Bordetella genomosp. 4</name>
    <dbReference type="NCBI Taxonomy" id="463044"/>
    <lineage>
        <taxon>Bacteria</taxon>
        <taxon>Pseudomonadati</taxon>
        <taxon>Pseudomonadota</taxon>
        <taxon>Betaproteobacteria</taxon>
        <taxon>Burkholderiales</taxon>
        <taxon>Alcaligenaceae</taxon>
        <taxon>Bordetella</taxon>
    </lineage>
</organism>
<dbReference type="Proteomes" id="UP000216885">
    <property type="component" value="Unassembled WGS sequence"/>
</dbReference>
<evidence type="ECO:0000256" key="1">
    <source>
        <dbReference type="SAM" id="MobiDB-lite"/>
    </source>
</evidence>
<evidence type="ECO:0000256" key="2">
    <source>
        <dbReference type="SAM" id="SignalP"/>
    </source>
</evidence>
<accession>A0A261U4N6</accession>
<evidence type="ECO:0000313" key="4">
    <source>
        <dbReference type="Proteomes" id="UP000216885"/>
    </source>
</evidence>
<dbReference type="AlphaFoldDB" id="A0A261U4N6"/>
<feature type="region of interest" description="Disordered" evidence="1">
    <location>
        <begin position="186"/>
        <end position="229"/>
    </location>
</feature>
<feature type="region of interest" description="Disordered" evidence="1">
    <location>
        <begin position="33"/>
        <end position="71"/>
    </location>
</feature>
<dbReference type="OrthoDB" id="8683766at2"/>
<proteinExistence type="predicted"/>
<feature type="signal peptide" evidence="2">
    <location>
        <begin position="1"/>
        <end position="28"/>
    </location>
</feature>
<feature type="compositionally biased region" description="Pro residues" evidence="1">
    <location>
        <begin position="212"/>
        <end position="229"/>
    </location>
</feature>
<gene>
    <name evidence="3" type="ORF">CAL20_12205</name>
</gene>
<name>A0A261U4N6_9BORD</name>